<evidence type="ECO:0000256" key="1">
    <source>
        <dbReference type="ARBA" id="ARBA00004613"/>
    </source>
</evidence>
<dbReference type="InterPro" id="IPR017996">
    <property type="entry name" value="MRJP/yellow-related"/>
</dbReference>
<gene>
    <name evidence="4" type="ORF">G3I71_23320</name>
</gene>
<dbReference type="PANTHER" id="PTHR10009">
    <property type="entry name" value="PROTEIN YELLOW-RELATED"/>
    <property type="match status" value="1"/>
</dbReference>
<evidence type="ECO:0000313" key="4">
    <source>
        <dbReference type="EMBL" id="NEC88672.1"/>
    </source>
</evidence>
<protein>
    <submittedName>
        <fullName evidence="4">Gluconolaconase</fullName>
    </submittedName>
</protein>
<dbReference type="EMBL" id="JAAGLU010000019">
    <property type="protein sequence ID" value="NEC88672.1"/>
    <property type="molecule type" value="Genomic_DNA"/>
</dbReference>
<keyword evidence="2" id="KW-0964">Secreted</keyword>
<sequence>MTRRTHLTATTASPAATQLAGPASASPSGSTVGHYEAVARFWGPMPTGVTVSRRGRVFVNFPRWGDDVPFTVAELRGGKPVAYPDAEVNREDSSDLAGHFQSVQSVVVDPVDRLWILDTGSPLFAGSSYGGPKLVAVDLRTDRIVRKILFPPEVAPANSCPDDVRFDLRRGAEGMAFITDSGGSNGVIVVDLATGRSRRRLAGHPSAFPDERFPPVIAGEPFMVRPADAAPTYYETGSDGIALSADGTRLYYCPLSSRRLHSVSTDALADPDATDAEVAATVEDLGFKPMADGLESDDKGRVYGGDLEHNVIWRRSPNGTYRTLAQGRDLLWADTLSVASDRHLYAIASQLNRLSPFHEGKDLSRKPYLLVRLPIDAGPVRLV</sequence>
<dbReference type="Gene3D" id="2.120.10.30">
    <property type="entry name" value="TolB, C-terminal domain"/>
    <property type="match status" value="1"/>
</dbReference>
<dbReference type="PANTHER" id="PTHR10009:SF18">
    <property type="entry name" value="PROTEIN YELLOW-LIKE PROTEIN"/>
    <property type="match status" value="1"/>
</dbReference>
<name>A0A6B3BWJ9_9ACTN</name>
<proteinExistence type="predicted"/>
<dbReference type="SUPFAM" id="SSF63829">
    <property type="entry name" value="Calcium-dependent phosphotriesterase"/>
    <property type="match status" value="1"/>
</dbReference>
<dbReference type="InterPro" id="IPR011042">
    <property type="entry name" value="6-blade_b-propeller_TolB-like"/>
</dbReference>
<evidence type="ECO:0000256" key="3">
    <source>
        <dbReference type="SAM" id="MobiDB-lite"/>
    </source>
</evidence>
<dbReference type="GO" id="GO:0005576">
    <property type="term" value="C:extracellular region"/>
    <property type="evidence" value="ECO:0007669"/>
    <property type="project" value="UniProtKB-SubCell"/>
</dbReference>
<feature type="compositionally biased region" description="Low complexity" evidence="3">
    <location>
        <begin position="20"/>
        <end position="30"/>
    </location>
</feature>
<organism evidence="4">
    <name type="scientific">Streptomyces sp. SID12501</name>
    <dbReference type="NCBI Taxonomy" id="2706042"/>
    <lineage>
        <taxon>Bacteria</taxon>
        <taxon>Bacillati</taxon>
        <taxon>Actinomycetota</taxon>
        <taxon>Actinomycetes</taxon>
        <taxon>Kitasatosporales</taxon>
        <taxon>Streptomycetaceae</taxon>
        <taxon>Streptomyces</taxon>
    </lineage>
</organism>
<comment type="subcellular location">
    <subcellularLocation>
        <location evidence="1">Secreted</location>
    </subcellularLocation>
</comment>
<dbReference type="RefSeq" id="WP_164316862.1">
    <property type="nucleotide sequence ID" value="NZ_JAAGLU010000019.1"/>
</dbReference>
<comment type="caution">
    <text evidence="4">The sequence shown here is derived from an EMBL/GenBank/DDBJ whole genome shotgun (WGS) entry which is preliminary data.</text>
</comment>
<dbReference type="Pfam" id="PF03022">
    <property type="entry name" value="MRJP"/>
    <property type="match status" value="1"/>
</dbReference>
<feature type="compositionally biased region" description="Polar residues" evidence="3">
    <location>
        <begin position="7"/>
        <end position="16"/>
    </location>
</feature>
<feature type="region of interest" description="Disordered" evidence="3">
    <location>
        <begin position="1"/>
        <end position="30"/>
    </location>
</feature>
<dbReference type="AlphaFoldDB" id="A0A6B3BWJ9"/>
<accession>A0A6B3BWJ9</accession>
<reference evidence="4" key="1">
    <citation type="submission" date="2020-01" db="EMBL/GenBank/DDBJ databases">
        <title>Insect and environment-associated Actinomycetes.</title>
        <authorList>
            <person name="Currrie C."/>
            <person name="Chevrette M."/>
            <person name="Carlson C."/>
            <person name="Stubbendieck R."/>
            <person name="Wendt-Pienkowski E."/>
        </authorList>
    </citation>
    <scope>NUCLEOTIDE SEQUENCE</scope>
    <source>
        <strain evidence="4">SID12501</strain>
    </source>
</reference>
<evidence type="ECO:0000256" key="2">
    <source>
        <dbReference type="ARBA" id="ARBA00022525"/>
    </source>
</evidence>